<evidence type="ECO:0000256" key="1">
    <source>
        <dbReference type="SAM" id="SignalP"/>
    </source>
</evidence>
<sequence>MRLFLLVLLAAVAVFAQAAEPVIAVIVPADRQAASLDLDDVSLIYKRKKLLWPDGRRIEPVNLPADHPLRRRFTESVLRLTPEAMEGYWNEQYFHGVRPPHVLASEAAVLRFVAATGNAMGYLAYCAMDERVRAVVLVDAEGRLLPPDTPVDCSR</sequence>
<dbReference type="RefSeq" id="WP_104232202.1">
    <property type="nucleotide sequence ID" value="NZ_PSNW01000016.1"/>
</dbReference>
<gene>
    <name evidence="2" type="ORF">C3942_20335</name>
</gene>
<accession>A0A2S5TAS9</accession>
<evidence type="ECO:0000313" key="2">
    <source>
        <dbReference type="EMBL" id="PPE72046.1"/>
    </source>
</evidence>
<feature type="chain" id="PRO_5015758101" description="PBP domain-containing protein" evidence="1">
    <location>
        <begin position="19"/>
        <end position="155"/>
    </location>
</feature>
<evidence type="ECO:0000313" key="3">
    <source>
        <dbReference type="Proteomes" id="UP000238220"/>
    </source>
</evidence>
<organism evidence="2 3">
    <name type="scientific">Solimonas fluminis</name>
    <dbReference type="NCBI Taxonomy" id="2086571"/>
    <lineage>
        <taxon>Bacteria</taxon>
        <taxon>Pseudomonadati</taxon>
        <taxon>Pseudomonadota</taxon>
        <taxon>Gammaproteobacteria</taxon>
        <taxon>Nevskiales</taxon>
        <taxon>Nevskiaceae</taxon>
        <taxon>Solimonas</taxon>
    </lineage>
</organism>
<dbReference type="Gene3D" id="3.40.190.10">
    <property type="entry name" value="Periplasmic binding protein-like II"/>
    <property type="match status" value="1"/>
</dbReference>
<dbReference type="SUPFAM" id="SSF53850">
    <property type="entry name" value="Periplasmic binding protein-like II"/>
    <property type="match status" value="1"/>
</dbReference>
<protein>
    <recommendedName>
        <fullName evidence="4">PBP domain-containing protein</fullName>
    </recommendedName>
</protein>
<dbReference type="Proteomes" id="UP000238220">
    <property type="component" value="Unassembled WGS sequence"/>
</dbReference>
<evidence type="ECO:0008006" key="4">
    <source>
        <dbReference type="Google" id="ProtNLM"/>
    </source>
</evidence>
<dbReference type="AlphaFoldDB" id="A0A2S5TAS9"/>
<feature type="signal peptide" evidence="1">
    <location>
        <begin position="1"/>
        <end position="18"/>
    </location>
</feature>
<keyword evidence="1" id="KW-0732">Signal</keyword>
<reference evidence="2 3" key="1">
    <citation type="submission" date="2018-02" db="EMBL/GenBank/DDBJ databases">
        <title>Genome sequencing of Solimonas sp. HR-BB.</title>
        <authorList>
            <person name="Lee Y."/>
            <person name="Jeon C.O."/>
        </authorList>
    </citation>
    <scope>NUCLEOTIDE SEQUENCE [LARGE SCALE GENOMIC DNA]</scope>
    <source>
        <strain evidence="2 3">HR-BB</strain>
    </source>
</reference>
<keyword evidence="3" id="KW-1185">Reference proteome</keyword>
<name>A0A2S5TAS9_9GAMM</name>
<dbReference type="EMBL" id="PSNW01000016">
    <property type="protein sequence ID" value="PPE72046.1"/>
    <property type="molecule type" value="Genomic_DNA"/>
</dbReference>
<comment type="caution">
    <text evidence="2">The sequence shown here is derived from an EMBL/GenBank/DDBJ whole genome shotgun (WGS) entry which is preliminary data.</text>
</comment>
<dbReference type="OrthoDB" id="5368544at2"/>
<proteinExistence type="predicted"/>